<dbReference type="AlphaFoldDB" id="A0A5M6BTA4"/>
<feature type="compositionally biased region" description="Low complexity" evidence="1">
    <location>
        <begin position="474"/>
        <end position="486"/>
    </location>
</feature>
<dbReference type="Proteomes" id="UP000322225">
    <property type="component" value="Chromosome 8"/>
</dbReference>
<organism evidence="2 3">
    <name type="scientific">Kwoniella shandongensis</name>
    <dbReference type="NCBI Taxonomy" id="1734106"/>
    <lineage>
        <taxon>Eukaryota</taxon>
        <taxon>Fungi</taxon>
        <taxon>Dikarya</taxon>
        <taxon>Basidiomycota</taxon>
        <taxon>Agaricomycotina</taxon>
        <taxon>Tremellomycetes</taxon>
        <taxon>Tremellales</taxon>
        <taxon>Cryptococcaceae</taxon>
        <taxon>Kwoniella</taxon>
    </lineage>
</organism>
<proteinExistence type="predicted"/>
<dbReference type="OrthoDB" id="2554293at2759"/>
<name>A0A5M6BTA4_9TREE</name>
<feature type="region of interest" description="Disordered" evidence="1">
    <location>
        <begin position="469"/>
        <end position="490"/>
    </location>
</feature>
<keyword evidence="3" id="KW-1185">Reference proteome</keyword>
<protein>
    <submittedName>
        <fullName evidence="2">Uncharacterized protein</fullName>
    </submittedName>
</protein>
<accession>A0A5M6BTA4</accession>
<reference evidence="2" key="1">
    <citation type="submission" date="2017-08" db="EMBL/GenBank/DDBJ databases">
        <authorList>
            <person name="Cuomo C."/>
            <person name="Billmyre B."/>
            <person name="Heitman J."/>
        </authorList>
    </citation>
    <scope>NUCLEOTIDE SEQUENCE</scope>
    <source>
        <strain evidence="2">CBS 12478</strain>
    </source>
</reference>
<dbReference type="RefSeq" id="XP_031859024.1">
    <property type="nucleotide sequence ID" value="XM_032006661.1"/>
</dbReference>
<evidence type="ECO:0000313" key="3">
    <source>
        <dbReference type="Proteomes" id="UP000322225"/>
    </source>
</evidence>
<evidence type="ECO:0000256" key="1">
    <source>
        <dbReference type="SAM" id="MobiDB-lite"/>
    </source>
</evidence>
<dbReference type="EMBL" id="CP144058">
    <property type="protein sequence ID" value="WWD20106.1"/>
    <property type="molecule type" value="Genomic_DNA"/>
</dbReference>
<dbReference type="GeneID" id="43590821"/>
<dbReference type="KEGG" id="ksn:43590821"/>
<feature type="region of interest" description="Disordered" evidence="1">
    <location>
        <begin position="598"/>
        <end position="631"/>
    </location>
</feature>
<evidence type="ECO:0000313" key="2">
    <source>
        <dbReference type="EMBL" id="WWD20106.1"/>
    </source>
</evidence>
<gene>
    <name evidence="2" type="ORF">CI109_104581</name>
</gene>
<reference evidence="2" key="2">
    <citation type="submission" date="2024-01" db="EMBL/GenBank/DDBJ databases">
        <title>Comparative genomics of Cryptococcus and Kwoniella reveals pathogenesis evolution and contrasting modes of karyotype evolution via chromosome fusion or intercentromeric recombination.</title>
        <authorList>
            <person name="Coelho M.A."/>
            <person name="David-Palma M."/>
            <person name="Shea T."/>
            <person name="Bowers K."/>
            <person name="McGinley-Smith S."/>
            <person name="Mohammad A.W."/>
            <person name="Gnirke A."/>
            <person name="Yurkov A.M."/>
            <person name="Nowrousian M."/>
            <person name="Sun S."/>
            <person name="Cuomo C.A."/>
            <person name="Heitman J."/>
        </authorList>
    </citation>
    <scope>NUCLEOTIDE SEQUENCE</scope>
    <source>
        <strain evidence="2">CBS 12478</strain>
    </source>
</reference>
<sequence>MLRRIRIKLRLPAVPPQRLTFHSRATSSAAALARIHVQEHYDSDPYGTAYGAGPSRLPYTPRQSTVRQTTLAVNPSQSHAPLNAHTAAKTLREHLHSLNHGSYATTNTLILSLLRSLDPQRQGGSASLEDTVSSLSRLELHTILHHLIRQGKVKVAAALLAQTLSMAPRSARRRLVSSRTIDALFKKWPNLTHRHRDVYQPLPTLEPTFAEQLSPTPSPLLQSLLDILESLQDVRLRRPPELYANIIRVCVNEDLPDLASKIYVGLVEEWVTEGRVAEGASPEDFYQGGGPPREQEQARVSEMLKRWWTGVRTWRLPGEVLSPHDRLDLWHPRHLSLGEKMRNFPVPLATSPPSTVPEPKAVWLNLIVNSLKLNPSTVSPAEFAASMRALAILANTILSRTLPIVALGRLLSACKVAPYKPDVFPDNVISRPDEDAWAYTAHTQIHVTLMSLLFSPPISADSMAMIEANRDQSSEANSPESQSSFQIPPPSSLGRYMTPPLSWASCNILLNYTFGALRAPAVLRRLMNYMKTVFGMGKQDPAVYNKVLSSASKIQENKVAAQAELALFDKVNTKWARPTHAPSRRKDDRTFFSAQVIPNTDSTPASLDELSSDPTLPLPSNGSSSPSPLPNEDSIVSLLTHYTVTSQFDKLEDLIYQSIPFLDFSSQMSPAEVTSRAEDHGLTSALGRSGRPAPQALTPNIYAAMLIGAEKAGRTGLAQRVFRVALQAEQQMVEQFTGDENDKSLAHSYRLPVGVFTTMLQVWENEVRAGTSALKHNQGMKSTPIGWTVPKKYERLNRQDAAGQMAILTHELVRNRYAQGRGEGALDKKYFEALVRVCRVRWGLGEHNATLKKWELKREVVEVIRDMEEWEVEVNEALVIKLGGGGRNVDKDANPVNIVKKGRPQSGQWPEPAKLLRRMVGHAGGREVDLSVLEKGEAAGRS</sequence>